<keyword evidence="2" id="KW-1133">Transmembrane helix</keyword>
<sequence length="313" mass="32686">MKRFDDLPPDQQAVLRLLLRDQGASYDEIARRLRMAPAAVRDRAHEAVHALAPHDEAIGPARRTALADYLLGQQDPGTALETHGALERSAQERRWALAASAVLSDLADRPLPEVPGEPAGSVQSALLDDDVERGGFARTRRPSSRRSGAALLAVLTLAGVLVGGIFIGRATKDSGGAGSSTKAKRTTSTDATTRVDGQANLDPPAGSSVPKGKGVAQFVTSQGQRGIVVRVQGMAVISKQAGYPLWLTGSGRTPVLLGYVQGISAKGEAQVIGQLEVDPRNYERVLLSEKTTATPKAPGAAVLEGPIAFAAAG</sequence>
<dbReference type="SUPFAM" id="SSF88659">
    <property type="entry name" value="Sigma3 and sigma4 domains of RNA polymerase sigma factors"/>
    <property type="match status" value="1"/>
</dbReference>
<gene>
    <name evidence="3" type="ORF">UFOPK3423_00766</name>
</gene>
<organism evidence="3">
    <name type="scientific">freshwater metagenome</name>
    <dbReference type="NCBI Taxonomy" id="449393"/>
    <lineage>
        <taxon>unclassified sequences</taxon>
        <taxon>metagenomes</taxon>
        <taxon>ecological metagenomes</taxon>
    </lineage>
</organism>
<feature type="region of interest" description="Disordered" evidence="1">
    <location>
        <begin position="173"/>
        <end position="213"/>
    </location>
</feature>
<protein>
    <submittedName>
        <fullName evidence="3">Unannotated protein</fullName>
    </submittedName>
</protein>
<name>A0A6J7DQC4_9ZZZZ</name>
<evidence type="ECO:0000256" key="2">
    <source>
        <dbReference type="SAM" id="Phobius"/>
    </source>
</evidence>
<proteinExistence type="predicted"/>
<keyword evidence="2" id="KW-0472">Membrane</keyword>
<dbReference type="InterPro" id="IPR013324">
    <property type="entry name" value="RNA_pol_sigma_r3/r4-like"/>
</dbReference>
<feature type="transmembrane region" description="Helical" evidence="2">
    <location>
        <begin position="148"/>
        <end position="167"/>
    </location>
</feature>
<evidence type="ECO:0000256" key="1">
    <source>
        <dbReference type="SAM" id="MobiDB-lite"/>
    </source>
</evidence>
<dbReference type="AlphaFoldDB" id="A0A6J7DQC4"/>
<dbReference type="EMBL" id="CAFBLQ010000067">
    <property type="protein sequence ID" value="CAB4871490.1"/>
    <property type="molecule type" value="Genomic_DNA"/>
</dbReference>
<dbReference type="InterPro" id="IPR036388">
    <property type="entry name" value="WH-like_DNA-bd_sf"/>
</dbReference>
<reference evidence="3" key="1">
    <citation type="submission" date="2020-05" db="EMBL/GenBank/DDBJ databases">
        <authorList>
            <person name="Chiriac C."/>
            <person name="Salcher M."/>
            <person name="Ghai R."/>
            <person name="Kavagutti S V."/>
        </authorList>
    </citation>
    <scope>NUCLEOTIDE SEQUENCE</scope>
</reference>
<evidence type="ECO:0000313" key="3">
    <source>
        <dbReference type="EMBL" id="CAB4871490.1"/>
    </source>
</evidence>
<keyword evidence="2" id="KW-0812">Transmembrane</keyword>
<dbReference type="Gene3D" id="1.10.10.10">
    <property type="entry name" value="Winged helix-like DNA-binding domain superfamily/Winged helix DNA-binding domain"/>
    <property type="match status" value="1"/>
</dbReference>
<accession>A0A6J7DQC4</accession>